<dbReference type="EMBL" id="FOWR01000005">
    <property type="protein sequence ID" value="SFO93932.1"/>
    <property type="molecule type" value="Genomic_DNA"/>
</dbReference>
<feature type="coiled-coil region" evidence="1">
    <location>
        <begin position="41"/>
        <end position="75"/>
    </location>
</feature>
<keyword evidence="2" id="KW-1133">Transmembrane helix</keyword>
<evidence type="ECO:0000313" key="3">
    <source>
        <dbReference type="EMBL" id="SFO93932.1"/>
    </source>
</evidence>
<feature type="transmembrane region" description="Helical" evidence="2">
    <location>
        <begin position="85"/>
        <end position="105"/>
    </location>
</feature>
<proteinExistence type="predicted"/>
<evidence type="ECO:0000256" key="1">
    <source>
        <dbReference type="SAM" id="Coils"/>
    </source>
</evidence>
<gene>
    <name evidence="3" type="ORF">SAMN03084138_00881</name>
</gene>
<dbReference type="AlphaFoldDB" id="A0A1I5L9U1"/>
<keyword evidence="2" id="KW-0472">Membrane</keyword>
<evidence type="ECO:0000313" key="4">
    <source>
        <dbReference type="Proteomes" id="UP000182692"/>
    </source>
</evidence>
<accession>A0A1I5L9U1</accession>
<keyword evidence="1" id="KW-0175">Coiled coil</keyword>
<dbReference type="STRING" id="1121869.SAMN03084138_00881"/>
<name>A0A1I5L9U1_9GAMM</name>
<sequence length="190" mass="21859">MQAEHAKIKDQISIDKERMQDEIALKEIESVKQEIELQVSENKATEEILKQDQLKANAERELAQKRAEREEREALSRFRRGRILGWLKTVLLVVLSLLLVIYLLLASYRAYRWVTEEPLIKEVERVVEVEKQVEKIVEVEKEVTVTEIPDECTQIRRNGEIYVSCDGVTVSGSPTIGDSGLKEIPDLVTE</sequence>
<protein>
    <submittedName>
        <fullName evidence="3">Uncharacterized protein</fullName>
    </submittedName>
</protein>
<dbReference type="Proteomes" id="UP000182692">
    <property type="component" value="Unassembled WGS sequence"/>
</dbReference>
<keyword evidence="2" id="KW-0812">Transmembrane</keyword>
<evidence type="ECO:0000256" key="2">
    <source>
        <dbReference type="SAM" id="Phobius"/>
    </source>
</evidence>
<organism evidence="3 4">
    <name type="scientific">Enterovibrio norvegicus DSM 15893</name>
    <dbReference type="NCBI Taxonomy" id="1121869"/>
    <lineage>
        <taxon>Bacteria</taxon>
        <taxon>Pseudomonadati</taxon>
        <taxon>Pseudomonadota</taxon>
        <taxon>Gammaproteobacteria</taxon>
        <taxon>Vibrionales</taxon>
        <taxon>Vibrionaceae</taxon>
        <taxon>Enterovibrio</taxon>
    </lineage>
</organism>
<reference evidence="3 4" key="1">
    <citation type="submission" date="2016-10" db="EMBL/GenBank/DDBJ databases">
        <authorList>
            <person name="de Groot N.N."/>
        </authorList>
    </citation>
    <scope>NUCLEOTIDE SEQUENCE [LARGE SCALE GENOMIC DNA]</scope>
    <source>
        <strain evidence="3 4">DSM 15893</strain>
    </source>
</reference>